<sequence>MQYAPLTAAANTYPDDAFAAHVVALVGSRLCHDLVSPLGAIGNGVELLQMAGCSDGDEMRLIEDALKAARARINCFRIAFGAAGASQRVSAAEFAALVADIQTSSRLRIGLDIEGDHSRGVVKLVLLSLMCMETAMPWGARVMISQKGRDWRISAQAERTRQDPALWARLDCPRSGKAETGASEVQFLLLPLTAAELDRRVIWSMTETSVEIGF</sequence>
<dbReference type="InterPro" id="IPR036890">
    <property type="entry name" value="HATPase_C_sf"/>
</dbReference>
<evidence type="ECO:0000313" key="3">
    <source>
        <dbReference type="Proteomes" id="UP000315344"/>
    </source>
</evidence>
<dbReference type="Gene3D" id="1.10.287.130">
    <property type="match status" value="1"/>
</dbReference>
<name>A0A533IAG0_PARDE</name>
<dbReference type="Proteomes" id="UP000315344">
    <property type="component" value="Unassembled WGS sequence"/>
</dbReference>
<gene>
    <name evidence="2" type="ORF">DI616_00500</name>
</gene>
<keyword evidence="2" id="KW-0808">Transferase</keyword>
<dbReference type="InterPro" id="IPR018762">
    <property type="entry name" value="ChpT_C"/>
</dbReference>
<comment type="caution">
    <text evidence="2">The sequence shown here is derived from an EMBL/GenBank/DDBJ whole genome shotgun (WGS) entry which is preliminary data.</text>
</comment>
<evidence type="ECO:0000259" key="1">
    <source>
        <dbReference type="Pfam" id="PF10090"/>
    </source>
</evidence>
<accession>A0A533IAG0</accession>
<reference evidence="2 3" key="1">
    <citation type="journal article" date="2017" name="Nat. Commun.">
        <title>In situ click chemistry generation of cyclooxygenase-2 inhibitors.</title>
        <authorList>
            <person name="Bhardwaj A."/>
            <person name="Kaur J."/>
            <person name="Wuest M."/>
            <person name="Wuest F."/>
        </authorList>
    </citation>
    <scope>NUCLEOTIDE SEQUENCE [LARGE SCALE GENOMIC DNA]</scope>
    <source>
        <strain evidence="2">S2_012_000_R3_94</strain>
    </source>
</reference>
<protein>
    <submittedName>
        <fullName evidence="2">Histidine phosphotransferase</fullName>
    </submittedName>
</protein>
<dbReference type="AlphaFoldDB" id="A0A533IAG0"/>
<organism evidence="2 3">
    <name type="scientific">Paracoccus denitrificans</name>
    <dbReference type="NCBI Taxonomy" id="266"/>
    <lineage>
        <taxon>Bacteria</taxon>
        <taxon>Pseudomonadati</taxon>
        <taxon>Pseudomonadota</taxon>
        <taxon>Alphaproteobacteria</taxon>
        <taxon>Rhodobacterales</taxon>
        <taxon>Paracoccaceae</taxon>
        <taxon>Paracoccus</taxon>
    </lineage>
</organism>
<feature type="domain" description="Histidine phosphotransferase ChpT C-terminal" evidence="1">
    <location>
        <begin position="92"/>
        <end position="208"/>
    </location>
</feature>
<dbReference type="GO" id="GO:0016740">
    <property type="term" value="F:transferase activity"/>
    <property type="evidence" value="ECO:0007669"/>
    <property type="project" value="UniProtKB-KW"/>
</dbReference>
<dbReference type="EMBL" id="VAFL01000001">
    <property type="protein sequence ID" value="TKW68519.1"/>
    <property type="molecule type" value="Genomic_DNA"/>
</dbReference>
<evidence type="ECO:0000313" key="2">
    <source>
        <dbReference type="EMBL" id="TKW68519.1"/>
    </source>
</evidence>
<proteinExistence type="predicted"/>
<dbReference type="Gene3D" id="3.30.565.10">
    <property type="entry name" value="Histidine kinase-like ATPase, C-terminal domain"/>
    <property type="match status" value="1"/>
</dbReference>
<dbReference type="Pfam" id="PF10090">
    <property type="entry name" value="HPTransfase"/>
    <property type="match status" value="1"/>
</dbReference>